<accession>A0A1T5ETL1</accession>
<dbReference type="OrthoDB" id="288286at2"/>
<keyword evidence="2" id="KW-1185">Reference proteome</keyword>
<dbReference type="RefSeq" id="WP_079718254.1">
    <property type="nucleotide sequence ID" value="NZ_FUYS01000011.1"/>
</dbReference>
<protein>
    <submittedName>
        <fullName evidence="1">Uncharacterized protein</fullName>
    </submittedName>
</protein>
<gene>
    <name evidence="1" type="ORF">SAMN05660226_03536</name>
</gene>
<reference evidence="1 2" key="1">
    <citation type="submission" date="2017-02" db="EMBL/GenBank/DDBJ databases">
        <authorList>
            <person name="Peterson S.W."/>
        </authorList>
    </citation>
    <scope>NUCLEOTIDE SEQUENCE [LARGE SCALE GENOMIC DNA]</scope>
    <source>
        <strain evidence="1 2">DSM 22899</strain>
    </source>
</reference>
<dbReference type="EMBL" id="FUYS01000011">
    <property type="protein sequence ID" value="SKB87251.1"/>
    <property type="molecule type" value="Genomic_DNA"/>
</dbReference>
<proteinExistence type="predicted"/>
<dbReference type="AlphaFoldDB" id="A0A1T5ETL1"/>
<dbReference type="Proteomes" id="UP000190541">
    <property type="component" value="Unassembled WGS sequence"/>
</dbReference>
<name>A0A1T5ETL1_9SPHI</name>
<evidence type="ECO:0000313" key="2">
    <source>
        <dbReference type="Proteomes" id="UP000190541"/>
    </source>
</evidence>
<dbReference type="STRING" id="623280.SAMN05660226_03536"/>
<organism evidence="1 2">
    <name type="scientific">Parapedobacter luteus</name>
    <dbReference type="NCBI Taxonomy" id="623280"/>
    <lineage>
        <taxon>Bacteria</taxon>
        <taxon>Pseudomonadati</taxon>
        <taxon>Bacteroidota</taxon>
        <taxon>Sphingobacteriia</taxon>
        <taxon>Sphingobacteriales</taxon>
        <taxon>Sphingobacteriaceae</taxon>
        <taxon>Parapedobacter</taxon>
    </lineage>
</organism>
<evidence type="ECO:0000313" key="1">
    <source>
        <dbReference type="EMBL" id="SKB87251.1"/>
    </source>
</evidence>
<sequence>MALQENPQHQEGQTTKAIEEQTAKLPSKLFLCAALAAMGVSLALKCAGHKHTALFVGQWAAPFLLLGTYNKIVKTQGHDQQDS</sequence>